<dbReference type="InterPro" id="IPR011006">
    <property type="entry name" value="CheY-like_superfamily"/>
</dbReference>
<evidence type="ECO:0000259" key="3">
    <source>
        <dbReference type="PROSITE" id="PS50110"/>
    </source>
</evidence>
<dbReference type="SUPFAM" id="SSF52172">
    <property type="entry name" value="CheY-like"/>
    <property type="match status" value="1"/>
</dbReference>
<accession>A0A212JA78</accession>
<organism evidence="4">
    <name type="scientific">uncultured Alphaproteobacteria bacterium</name>
    <dbReference type="NCBI Taxonomy" id="91750"/>
    <lineage>
        <taxon>Bacteria</taxon>
        <taxon>Pseudomonadati</taxon>
        <taxon>Pseudomonadota</taxon>
        <taxon>Alphaproteobacteria</taxon>
        <taxon>environmental samples</taxon>
    </lineage>
</organism>
<protein>
    <submittedName>
        <fullName evidence="4">Response regulator receiver protein</fullName>
    </submittedName>
</protein>
<reference evidence="4" key="1">
    <citation type="submission" date="2016-04" db="EMBL/GenBank/DDBJ databases">
        <authorList>
            <person name="Evans L.H."/>
            <person name="Alamgir A."/>
            <person name="Owens N."/>
            <person name="Weber N.D."/>
            <person name="Virtaneva K."/>
            <person name="Barbian K."/>
            <person name="Babar A."/>
            <person name="Rosenke K."/>
        </authorList>
    </citation>
    <scope>NUCLEOTIDE SEQUENCE</scope>
    <source>
        <strain evidence="4">86</strain>
    </source>
</reference>
<sequence>MRLERLAYVDDDPDIREIARFALVELGGLDVRCWSGGAAFLAAAHDAWMPQMVLLDLGMPGLSGAEVVAAMRRDPTLRTVPVLVLTAVPDPARAVEGLGGVAGWLAKPFDPLRLAAAVRAVWVGREAQ</sequence>
<dbReference type="PROSITE" id="PS50110">
    <property type="entry name" value="RESPONSE_REGULATORY"/>
    <property type="match status" value="1"/>
</dbReference>
<dbReference type="InterPro" id="IPR050595">
    <property type="entry name" value="Bact_response_regulator"/>
</dbReference>
<dbReference type="SMART" id="SM00448">
    <property type="entry name" value="REC"/>
    <property type="match status" value="1"/>
</dbReference>
<name>A0A212JA78_9PROT</name>
<evidence type="ECO:0000313" key="4">
    <source>
        <dbReference type="EMBL" id="SBV96309.1"/>
    </source>
</evidence>
<feature type="modified residue" description="4-aspartylphosphate" evidence="2">
    <location>
        <position position="56"/>
    </location>
</feature>
<proteinExistence type="predicted"/>
<keyword evidence="1 2" id="KW-0597">Phosphoprotein</keyword>
<dbReference type="InterPro" id="IPR001789">
    <property type="entry name" value="Sig_transdc_resp-reg_receiver"/>
</dbReference>
<dbReference type="AlphaFoldDB" id="A0A212JA78"/>
<evidence type="ECO:0000256" key="2">
    <source>
        <dbReference type="PROSITE-ProRule" id="PRU00169"/>
    </source>
</evidence>
<feature type="domain" description="Response regulatory" evidence="3">
    <location>
        <begin position="5"/>
        <end position="122"/>
    </location>
</feature>
<dbReference type="EMBL" id="FLUO01000001">
    <property type="protein sequence ID" value="SBV96309.1"/>
    <property type="molecule type" value="Genomic_DNA"/>
</dbReference>
<dbReference type="Gene3D" id="3.40.50.2300">
    <property type="match status" value="1"/>
</dbReference>
<evidence type="ECO:0000256" key="1">
    <source>
        <dbReference type="ARBA" id="ARBA00022553"/>
    </source>
</evidence>
<dbReference type="PANTHER" id="PTHR44591">
    <property type="entry name" value="STRESS RESPONSE REGULATOR PROTEIN 1"/>
    <property type="match status" value="1"/>
</dbReference>
<dbReference type="GO" id="GO:0000160">
    <property type="term" value="P:phosphorelay signal transduction system"/>
    <property type="evidence" value="ECO:0007669"/>
    <property type="project" value="InterPro"/>
</dbReference>
<dbReference type="PANTHER" id="PTHR44591:SF3">
    <property type="entry name" value="RESPONSE REGULATORY DOMAIN-CONTAINING PROTEIN"/>
    <property type="match status" value="1"/>
</dbReference>
<gene>
    <name evidence="4" type="ORF">KL86APRO_10743</name>
</gene>
<dbReference type="Pfam" id="PF00072">
    <property type="entry name" value="Response_reg"/>
    <property type="match status" value="1"/>
</dbReference>